<evidence type="ECO:0000256" key="1">
    <source>
        <dbReference type="ARBA" id="ARBA00022490"/>
    </source>
</evidence>
<dbReference type="EMBL" id="MLQR01000016">
    <property type="protein sequence ID" value="OIJ14769.1"/>
    <property type="molecule type" value="Genomic_DNA"/>
</dbReference>
<comment type="caution">
    <text evidence="10">The sequence shown here is derived from an EMBL/GenBank/DDBJ whole genome shotgun (WGS) entry which is preliminary data.</text>
</comment>
<accession>A0A1S2LQH8</accession>
<evidence type="ECO:0000313" key="11">
    <source>
        <dbReference type="Proteomes" id="UP000179524"/>
    </source>
</evidence>
<comment type="similarity">
    <text evidence="8">Belongs to the RacA family.</text>
</comment>
<keyword evidence="5 8" id="KW-0175">Coiled coil</keyword>
<dbReference type="GO" id="GO:0005737">
    <property type="term" value="C:cytoplasm"/>
    <property type="evidence" value="ECO:0007669"/>
    <property type="project" value="UniProtKB-SubCell"/>
</dbReference>
<gene>
    <name evidence="8" type="primary">racA</name>
    <name evidence="10" type="ORF">BKP37_07250</name>
</gene>
<keyword evidence="7 8" id="KW-0131">Cell cycle</keyword>
<proteinExistence type="inferred from homology"/>
<dbReference type="NCBIfam" id="NF009647">
    <property type="entry name" value="PRK13182.1-2"/>
    <property type="match status" value="1"/>
</dbReference>
<keyword evidence="6 8" id="KW-0238">DNA-binding</keyword>
<keyword evidence="1 8" id="KW-0963">Cytoplasm</keyword>
<comment type="subcellular location">
    <subcellularLocation>
        <location evidence="8">Cytoplasm</location>
    </subcellularLocation>
    <text evidence="8">Localizes to cell poles and nucleoid.</text>
</comment>
<dbReference type="GO" id="GO:0030261">
    <property type="term" value="P:chromosome condensation"/>
    <property type="evidence" value="ECO:0007669"/>
    <property type="project" value="UniProtKB-UniRule"/>
</dbReference>
<feature type="DNA-binding region" description="H-T-H motif" evidence="8">
    <location>
        <begin position="8"/>
        <end position="28"/>
    </location>
</feature>
<dbReference type="OrthoDB" id="2991292at2"/>
<evidence type="ECO:0000256" key="8">
    <source>
        <dbReference type="HAMAP-Rule" id="MF_01170"/>
    </source>
</evidence>
<dbReference type="Proteomes" id="UP000179524">
    <property type="component" value="Unassembled WGS sequence"/>
</dbReference>
<comment type="function">
    <text evidence="8">Required for the formation of axial filaments and for anchoring the origin regions at the cell poles in sporulating cells, thus ensuring proper chromosome segregation in the prespore. Binds in a dispersed manner throughout the chromosome but preferentially to sites clustered in the origin portion of the chromosome, causing condensation of the chromosome and its remodeling into an elongated, anchored structure.</text>
</comment>
<organism evidence="10 11">
    <name type="scientific">Anaerobacillus alkalilacustris</name>
    <dbReference type="NCBI Taxonomy" id="393763"/>
    <lineage>
        <taxon>Bacteria</taxon>
        <taxon>Bacillati</taxon>
        <taxon>Bacillota</taxon>
        <taxon>Bacilli</taxon>
        <taxon>Bacillales</taxon>
        <taxon>Bacillaceae</taxon>
        <taxon>Anaerobacillus</taxon>
    </lineage>
</organism>
<keyword evidence="11" id="KW-1185">Reference proteome</keyword>
<dbReference type="Pfam" id="PF13411">
    <property type="entry name" value="MerR_1"/>
    <property type="match status" value="1"/>
</dbReference>
<evidence type="ECO:0000259" key="9">
    <source>
        <dbReference type="Pfam" id="PF13411"/>
    </source>
</evidence>
<reference evidence="10 11" key="1">
    <citation type="submission" date="2016-10" db="EMBL/GenBank/DDBJ databases">
        <title>Draft genome sequences of four alkaliphilic bacteria belonging to the Anaerobacillus genus.</title>
        <authorList>
            <person name="Bassil N.M."/>
            <person name="Lloyd J.R."/>
        </authorList>
    </citation>
    <scope>NUCLEOTIDE SEQUENCE [LARGE SCALE GENOMIC DNA]</scope>
    <source>
        <strain evidence="10 11">DSM 18345</strain>
    </source>
</reference>
<keyword evidence="2 8" id="KW-0132">Cell division</keyword>
<dbReference type="GO" id="GO:0030435">
    <property type="term" value="P:sporulation resulting in formation of a cellular spore"/>
    <property type="evidence" value="ECO:0007669"/>
    <property type="project" value="UniProtKB-UniRule"/>
</dbReference>
<dbReference type="InterPro" id="IPR009061">
    <property type="entry name" value="DNA-bd_dom_put_sf"/>
</dbReference>
<evidence type="ECO:0000313" key="10">
    <source>
        <dbReference type="EMBL" id="OIJ14769.1"/>
    </source>
</evidence>
<evidence type="ECO:0000256" key="4">
    <source>
        <dbReference type="ARBA" id="ARBA00022969"/>
    </source>
</evidence>
<evidence type="ECO:0000256" key="7">
    <source>
        <dbReference type="ARBA" id="ARBA00023306"/>
    </source>
</evidence>
<evidence type="ECO:0000256" key="5">
    <source>
        <dbReference type="ARBA" id="ARBA00023054"/>
    </source>
</evidence>
<evidence type="ECO:0000256" key="2">
    <source>
        <dbReference type="ARBA" id="ARBA00022618"/>
    </source>
</evidence>
<dbReference type="GO" id="GO:0006355">
    <property type="term" value="P:regulation of DNA-templated transcription"/>
    <property type="evidence" value="ECO:0007669"/>
    <property type="project" value="InterPro"/>
</dbReference>
<feature type="domain" description="HTH merR-type" evidence="9">
    <location>
        <begin position="9"/>
        <end position="67"/>
    </location>
</feature>
<dbReference type="GO" id="GO:0003690">
    <property type="term" value="F:double-stranded DNA binding"/>
    <property type="evidence" value="ECO:0007669"/>
    <property type="project" value="UniProtKB-UniRule"/>
</dbReference>
<sequence length="186" mass="21856">MDKLLKKTKVVSEELGVNPTTVQRWIKYFNIPCVTNDQGHYLIAPEEFEILRSIKDKLNQGLTMKDILESDNTMQEGFIKNGKKEEMLSANVIEERLEQLMIHIEQLERKLSVKADEVVEYQVLQHRSELDNLFTMIKRIEDRMSKMEQRLTPVLDQQKVVGGIEHELPEKLNKPKKSKLMRIFSF</sequence>
<keyword evidence="3 8" id="KW-0159">Chromosome partition</keyword>
<dbReference type="RefSeq" id="WP_071308936.1">
    <property type="nucleotide sequence ID" value="NZ_MLQR01000016.1"/>
</dbReference>
<evidence type="ECO:0000256" key="3">
    <source>
        <dbReference type="ARBA" id="ARBA00022829"/>
    </source>
</evidence>
<dbReference type="Gene3D" id="1.10.1660.10">
    <property type="match status" value="1"/>
</dbReference>
<dbReference type="AlphaFoldDB" id="A0A1S2LQH8"/>
<feature type="coiled-coil region" evidence="8">
    <location>
        <begin position="90"/>
        <end position="150"/>
    </location>
</feature>
<dbReference type="GO" id="GO:0007059">
    <property type="term" value="P:chromosome segregation"/>
    <property type="evidence" value="ECO:0007669"/>
    <property type="project" value="UniProtKB-UniRule"/>
</dbReference>
<protein>
    <recommendedName>
        <fullName evidence="8">Chromosome-anchoring protein RacA</fullName>
    </recommendedName>
</protein>
<evidence type="ECO:0000256" key="6">
    <source>
        <dbReference type="ARBA" id="ARBA00023125"/>
    </source>
</evidence>
<name>A0A1S2LQH8_9BACI</name>
<dbReference type="GO" id="GO:0008356">
    <property type="term" value="P:asymmetric cell division"/>
    <property type="evidence" value="ECO:0007669"/>
    <property type="project" value="UniProtKB-UniRule"/>
</dbReference>
<keyword evidence="4 8" id="KW-0749">Sporulation</keyword>
<dbReference type="InterPro" id="IPR023522">
    <property type="entry name" value="Chrosome_anchoring_RacA"/>
</dbReference>
<dbReference type="SUPFAM" id="SSF46955">
    <property type="entry name" value="Putative DNA-binding domain"/>
    <property type="match status" value="1"/>
</dbReference>
<dbReference type="InterPro" id="IPR000551">
    <property type="entry name" value="MerR-type_HTH_dom"/>
</dbReference>
<dbReference type="CDD" id="cd04762">
    <property type="entry name" value="HTH_MerR-trunc"/>
    <property type="match status" value="1"/>
</dbReference>
<dbReference type="HAMAP" id="MF_01170">
    <property type="entry name" value="RacA"/>
    <property type="match status" value="1"/>
</dbReference>